<accession>A0A921GHH8</accession>
<dbReference type="InterPro" id="IPR011961">
    <property type="entry name" value="RimM"/>
</dbReference>
<dbReference type="InterPro" id="IPR036976">
    <property type="entry name" value="RimM_N_sf"/>
</dbReference>
<dbReference type="GO" id="GO:0006364">
    <property type="term" value="P:rRNA processing"/>
    <property type="evidence" value="ECO:0007669"/>
    <property type="project" value="UniProtKB-UniRule"/>
</dbReference>
<comment type="subunit">
    <text evidence="1">Binds ribosomal protein uS19.</text>
</comment>
<dbReference type="Pfam" id="PF01782">
    <property type="entry name" value="RimM"/>
    <property type="match status" value="1"/>
</dbReference>
<dbReference type="SUPFAM" id="SSF50447">
    <property type="entry name" value="Translation proteins"/>
    <property type="match status" value="1"/>
</dbReference>
<dbReference type="GO" id="GO:0042274">
    <property type="term" value="P:ribosomal small subunit biogenesis"/>
    <property type="evidence" value="ECO:0007669"/>
    <property type="project" value="UniProtKB-UniRule"/>
</dbReference>
<proteinExistence type="inferred from homology"/>
<comment type="subcellular location">
    <subcellularLocation>
        <location evidence="1">Cytoplasm</location>
    </subcellularLocation>
</comment>
<dbReference type="EMBL" id="DYWQ01000149">
    <property type="protein sequence ID" value="HJF45994.1"/>
    <property type="molecule type" value="Genomic_DNA"/>
</dbReference>
<evidence type="ECO:0000256" key="1">
    <source>
        <dbReference type="HAMAP-Rule" id="MF_00014"/>
    </source>
</evidence>
<protein>
    <recommendedName>
        <fullName evidence="1">Ribosome maturation factor RimM</fullName>
    </recommendedName>
</protein>
<keyword evidence="1" id="KW-0963">Cytoplasm</keyword>
<dbReference type="Proteomes" id="UP000697330">
    <property type="component" value="Unassembled WGS sequence"/>
</dbReference>
<evidence type="ECO:0000313" key="4">
    <source>
        <dbReference type="Proteomes" id="UP000697330"/>
    </source>
</evidence>
<keyword evidence="1" id="KW-0143">Chaperone</keyword>
<dbReference type="InterPro" id="IPR002676">
    <property type="entry name" value="RimM_N"/>
</dbReference>
<dbReference type="GO" id="GO:0005737">
    <property type="term" value="C:cytoplasm"/>
    <property type="evidence" value="ECO:0007669"/>
    <property type="project" value="UniProtKB-SubCell"/>
</dbReference>
<gene>
    <name evidence="1" type="primary">rimM</name>
    <name evidence="3" type="ORF">K8U72_09470</name>
</gene>
<organism evidence="3 4">
    <name type="scientific">Thermophilibacter provencensis</name>
    <dbReference type="NCBI Taxonomy" id="1852386"/>
    <lineage>
        <taxon>Bacteria</taxon>
        <taxon>Bacillati</taxon>
        <taxon>Actinomycetota</taxon>
        <taxon>Coriobacteriia</taxon>
        <taxon>Coriobacteriales</taxon>
        <taxon>Atopobiaceae</taxon>
        <taxon>Thermophilibacter</taxon>
    </lineage>
</organism>
<evidence type="ECO:0000313" key="3">
    <source>
        <dbReference type="EMBL" id="HJF45994.1"/>
    </source>
</evidence>
<comment type="function">
    <text evidence="1">An accessory protein needed during the final step in the assembly of 30S ribosomal subunit, possibly for assembly of the head region. Essential for efficient processing of 16S rRNA. May be needed both before and after RbfA during the maturation of 16S rRNA. It has affinity for free ribosomal 30S subunits but not for 70S ribosomes.</text>
</comment>
<comment type="caution">
    <text evidence="3">The sequence shown here is derived from an EMBL/GenBank/DDBJ whole genome shotgun (WGS) entry which is preliminary data.</text>
</comment>
<dbReference type="HAMAP" id="MF_00014">
    <property type="entry name" value="Ribosome_mat_RimM"/>
    <property type="match status" value="1"/>
</dbReference>
<comment type="domain">
    <text evidence="1">The PRC barrel domain binds ribosomal protein uS19.</text>
</comment>
<dbReference type="AlphaFoldDB" id="A0A921GHH8"/>
<reference evidence="3" key="1">
    <citation type="journal article" date="2021" name="PeerJ">
        <title>Extensive microbial diversity within the chicken gut microbiome revealed by metagenomics and culture.</title>
        <authorList>
            <person name="Gilroy R."/>
            <person name="Ravi A."/>
            <person name="Getino M."/>
            <person name="Pursley I."/>
            <person name="Horton D.L."/>
            <person name="Alikhan N.F."/>
            <person name="Baker D."/>
            <person name="Gharbi K."/>
            <person name="Hall N."/>
            <person name="Watson M."/>
            <person name="Adriaenssens E.M."/>
            <person name="Foster-Nyarko E."/>
            <person name="Jarju S."/>
            <person name="Secka A."/>
            <person name="Antonio M."/>
            <person name="Oren A."/>
            <person name="Chaudhuri R.R."/>
            <person name="La Ragione R."/>
            <person name="Hildebrand F."/>
            <person name="Pallen M.J."/>
        </authorList>
    </citation>
    <scope>NUCLEOTIDE SEQUENCE</scope>
    <source>
        <strain evidence="3">CHK124-7917</strain>
    </source>
</reference>
<dbReference type="InterPro" id="IPR011033">
    <property type="entry name" value="PRC_barrel-like_sf"/>
</dbReference>
<reference evidence="3" key="2">
    <citation type="submission" date="2021-09" db="EMBL/GenBank/DDBJ databases">
        <authorList>
            <person name="Gilroy R."/>
        </authorList>
    </citation>
    <scope>NUCLEOTIDE SEQUENCE</scope>
    <source>
        <strain evidence="3">CHK124-7917</strain>
    </source>
</reference>
<evidence type="ECO:0000259" key="2">
    <source>
        <dbReference type="Pfam" id="PF01782"/>
    </source>
</evidence>
<sequence>MRERYRTIARVAKARGRRGEVVTEPVHGLPSLVREGLEVAVVPPELKAPRWRTVVSVSGAGRAGRLVALSGVDDVSSAERLVGRFLLARERDLPEDLALHDPERLVGREVVGEGDGRRARIREVMSGPANDVWVLDVEGDEVLVPVVDEVVSAVPDEGPIPIRVPRGLGWPGEGGSL</sequence>
<dbReference type="Gene3D" id="2.30.30.240">
    <property type="entry name" value="PRC-barrel domain"/>
    <property type="match status" value="1"/>
</dbReference>
<dbReference type="RefSeq" id="WP_273448117.1">
    <property type="nucleotide sequence ID" value="NZ_CALUGK010000024.1"/>
</dbReference>
<keyword evidence="1" id="KW-0690">Ribosome biogenesis</keyword>
<dbReference type="GO" id="GO:0005840">
    <property type="term" value="C:ribosome"/>
    <property type="evidence" value="ECO:0007669"/>
    <property type="project" value="InterPro"/>
</dbReference>
<comment type="similarity">
    <text evidence="1">Belongs to the RimM family.</text>
</comment>
<dbReference type="InterPro" id="IPR009000">
    <property type="entry name" value="Transl_B-barrel_sf"/>
</dbReference>
<name>A0A921GHH8_9ACTN</name>
<dbReference type="GO" id="GO:0043022">
    <property type="term" value="F:ribosome binding"/>
    <property type="evidence" value="ECO:0007669"/>
    <property type="project" value="InterPro"/>
</dbReference>
<dbReference type="Gene3D" id="2.40.30.60">
    <property type="entry name" value="RimM"/>
    <property type="match status" value="1"/>
</dbReference>
<dbReference type="SUPFAM" id="SSF50346">
    <property type="entry name" value="PRC-barrel domain"/>
    <property type="match status" value="1"/>
</dbReference>
<keyword evidence="1" id="KW-0698">rRNA processing</keyword>
<feature type="domain" description="RimM N-terminal" evidence="2">
    <location>
        <begin position="8"/>
        <end position="91"/>
    </location>
</feature>